<reference evidence="2 3" key="1">
    <citation type="journal article" date="2022" name="Front. Microbiol.">
        <title>Male-killing mechanisms vary between Spiroplasma species.</title>
        <authorList>
            <person name="Arai H."/>
            <person name="Inoue M."/>
            <person name="Kageyama D."/>
        </authorList>
    </citation>
    <scope>NUCLEOTIDE SEQUENCE [LARGE SCALE GENOMIC DNA]</scope>
    <source>
        <strain evidence="3">sHm</strain>
    </source>
</reference>
<evidence type="ECO:0000313" key="2">
    <source>
        <dbReference type="EMBL" id="BDT02892.1"/>
    </source>
</evidence>
<evidence type="ECO:0000313" key="3">
    <source>
        <dbReference type="Proteomes" id="UP001163387"/>
    </source>
</evidence>
<evidence type="ECO:0000259" key="1">
    <source>
        <dbReference type="Pfam" id="PF18185"/>
    </source>
</evidence>
<feature type="domain" description="NAD(+) hydrolase ThsA Sir2/TIR-associating SLOG" evidence="1">
    <location>
        <begin position="2"/>
        <end position="186"/>
    </location>
</feature>
<dbReference type="InterPro" id="IPR041486">
    <property type="entry name" value="ThsA_STALD"/>
</dbReference>
<sequence>MKRNIFISGIANKYEEFGTIKKSKKFVFDLSNFLCKENKKIINAFGIGVGDEIVSGAVKYAKENSIVLDKILDVWPFPQQFKKSWPECRNQLIDKADIVLFIFGNKVDENNNIVLSKGVLNEFEIARNKNKIIIPIASTGYAAKEIFIKIENDIENFKYLKDYLHVLKNEKNAAKIVKTIIQILDNIN</sequence>
<dbReference type="EMBL" id="AP026933">
    <property type="protein sequence ID" value="BDT02892.1"/>
    <property type="molecule type" value="Genomic_DNA"/>
</dbReference>
<accession>A0ABN6SW08</accession>
<protein>
    <recommendedName>
        <fullName evidence="1">NAD(+) hydrolase ThsA Sir2/TIR-associating SLOG domain-containing protein</fullName>
    </recommendedName>
</protein>
<dbReference type="Pfam" id="PF18185">
    <property type="entry name" value="STALD"/>
    <property type="match status" value="1"/>
</dbReference>
<keyword evidence="3" id="KW-1185">Reference proteome</keyword>
<gene>
    <name evidence="2" type="ORF">SHM_05380</name>
</gene>
<proteinExistence type="predicted"/>
<dbReference type="Proteomes" id="UP001163387">
    <property type="component" value="Chromosome"/>
</dbReference>
<organism evidence="2 3">
    <name type="scientific">Spiroplasma ixodetis</name>
    <dbReference type="NCBI Taxonomy" id="2141"/>
    <lineage>
        <taxon>Bacteria</taxon>
        <taxon>Bacillati</taxon>
        <taxon>Mycoplasmatota</taxon>
        <taxon>Mollicutes</taxon>
        <taxon>Entomoplasmatales</taxon>
        <taxon>Spiroplasmataceae</taxon>
        <taxon>Spiroplasma</taxon>
    </lineage>
</organism>
<name>A0ABN6SW08_9MOLU</name>